<evidence type="ECO:0000313" key="2">
    <source>
        <dbReference type="EMBL" id="MCP3428561.1"/>
    </source>
</evidence>
<evidence type="ECO:0000313" key="3">
    <source>
        <dbReference type="Proteomes" id="UP001165413"/>
    </source>
</evidence>
<dbReference type="CDD" id="cd06259">
    <property type="entry name" value="YdcF-like"/>
    <property type="match status" value="1"/>
</dbReference>
<organism evidence="2 3">
    <name type="scientific">Opacimonas viscosa</name>
    <dbReference type="NCBI Taxonomy" id="2961944"/>
    <lineage>
        <taxon>Bacteria</taxon>
        <taxon>Pseudomonadati</taxon>
        <taxon>Pseudomonadota</taxon>
        <taxon>Gammaproteobacteria</taxon>
        <taxon>Alteromonadales</taxon>
        <taxon>Alteromonadaceae</taxon>
        <taxon>Opacimonas</taxon>
    </lineage>
</organism>
<dbReference type="RefSeq" id="WP_254099948.1">
    <property type="nucleotide sequence ID" value="NZ_JANATA010000008.1"/>
</dbReference>
<dbReference type="Pfam" id="PF02698">
    <property type="entry name" value="DUF218"/>
    <property type="match status" value="1"/>
</dbReference>
<protein>
    <submittedName>
        <fullName evidence="2">YdcF family protein</fullName>
    </submittedName>
</protein>
<proteinExistence type="predicted"/>
<keyword evidence="3" id="KW-1185">Reference proteome</keyword>
<gene>
    <name evidence="2" type="ORF">NLF92_06330</name>
</gene>
<feature type="domain" description="DUF218" evidence="1">
    <location>
        <begin position="16"/>
        <end position="144"/>
    </location>
</feature>
<evidence type="ECO:0000259" key="1">
    <source>
        <dbReference type="Pfam" id="PF02698"/>
    </source>
</evidence>
<dbReference type="InterPro" id="IPR003848">
    <property type="entry name" value="DUF218"/>
</dbReference>
<dbReference type="AlphaFoldDB" id="A0AA42BPL9"/>
<dbReference type="InterPro" id="IPR014729">
    <property type="entry name" value="Rossmann-like_a/b/a_fold"/>
</dbReference>
<name>A0AA42BPL9_9ALTE</name>
<comment type="caution">
    <text evidence="2">The sequence shown here is derived from an EMBL/GenBank/DDBJ whole genome shotgun (WGS) entry which is preliminary data.</text>
</comment>
<dbReference type="Proteomes" id="UP001165413">
    <property type="component" value="Unassembled WGS sequence"/>
</dbReference>
<dbReference type="Gene3D" id="3.40.50.620">
    <property type="entry name" value="HUPs"/>
    <property type="match status" value="1"/>
</dbReference>
<sequence length="191" mass="21507">MNLLVVLSHLMSKNCVLGEESAARADMAIKLFSSNEFDKLVTLGWDYRGDCATPIAEVVSDYIVHNSDIPKASIIVIRESRDTVGDALFCFDSLHKEKLKKVTVITSDYHVERASTIFTHVFSKAVSIEVYGVPTKANFDSEILFHEQQSLEAFHQTFKGVDFSSRSEMFKVLSEKHPFYNGQIHPKISCP</sequence>
<reference evidence="2" key="1">
    <citation type="submission" date="2022-07" db="EMBL/GenBank/DDBJ databases">
        <title>Characterization of the Novel Bacterium Alteromonas immobilis LMIT006 and Alteromonas gregis LMIT007.</title>
        <authorList>
            <person name="Lin X."/>
        </authorList>
    </citation>
    <scope>NUCLEOTIDE SEQUENCE</scope>
    <source>
        <strain evidence="2">LMIT007</strain>
    </source>
</reference>
<dbReference type="EMBL" id="JANATA010000008">
    <property type="protein sequence ID" value="MCP3428561.1"/>
    <property type="molecule type" value="Genomic_DNA"/>
</dbReference>
<accession>A0AA42BPL9</accession>